<dbReference type="CDD" id="cd24068">
    <property type="entry name" value="ASKHA_NBD_ROK_FnNanK-like"/>
    <property type="match status" value="1"/>
</dbReference>
<dbReference type="EMBL" id="BAVZ01000001">
    <property type="protein sequence ID" value="GAF06264.1"/>
    <property type="molecule type" value="Genomic_DNA"/>
</dbReference>
<dbReference type="InterPro" id="IPR043129">
    <property type="entry name" value="ATPase_NBD"/>
</dbReference>
<comment type="caution">
    <text evidence="2">The sequence shown here is derived from an EMBL/GenBank/DDBJ whole genome shotgun (WGS) entry which is preliminary data.</text>
</comment>
<dbReference type="Pfam" id="PF00480">
    <property type="entry name" value="ROK"/>
    <property type="match status" value="1"/>
</dbReference>
<evidence type="ECO:0000313" key="3">
    <source>
        <dbReference type="Proteomes" id="UP000019364"/>
    </source>
</evidence>
<accession>W7YUY6</accession>
<name>W7YUY6_9BACL</name>
<dbReference type="InterPro" id="IPR000600">
    <property type="entry name" value="ROK"/>
</dbReference>
<protein>
    <submittedName>
        <fullName evidence="2">Glucokinase ROK</fullName>
    </submittedName>
</protein>
<sequence>MLLDDKYRDIVVNDNLENKQKYIVGVDLGGTKIATGLFDNQGQMLSRTQRATAGLQSAEDVIATIVETIREVSGDHKIAGVGVASPGAIDSRRGMILNGINLPGWSNIPLQAELESRLGTEVKLVNDANAAAWGEFVYGAGRGSLNMIYVTFSTGIGSGLVLDGQLFLGSNSFAGELGHTVIDPHGAVCGCGRRGCWETFASGTAIGRMGQEAVAEAGGISLMSELASAEDLPVMATHVFQAAAAGDVVACDTLANVIHYTGLGLMNIIHSFNPDCIVIGGGVSRAGSAFFEPLMKQTDELVMEPYRGTFNLKPAELKDDVGVIGAAALFKDNVN</sequence>
<dbReference type="PANTHER" id="PTHR18964">
    <property type="entry name" value="ROK (REPRESSOR, ORF, KINASE) FAMILY"/>
    <property type="match status" value="1"/>
</dbReference>
<gene>
    <name evidence="2" type="ORF">JCM16418_214</name>
</gene>
<proteinExistence type="inferred from homology"/>
<evidence type="ECO:0000256" key="1">
    <source>
        <dbReference type="ARBA" id="ARBA00006479"/>
    </source>
</evidence>
<dbReference type="eggNOG" id="COG1940">
    <property type="taxonomic scope" value="Bacteria"/>
</dbReference>
<evidence type="ECO:0000313" key="2">
    <source>
        <dbReference type="EMBL" id="GAF06264.1"/>
    </source>
</evidence>
<dbReference type="OrthoDB" id="9810372at2"/>
<dbReference type="GO" id="GO:0016301">
    <property type="term" value="F:kinase activity"/>
    <property type="evidence" value="ECO:0007669"/>
    <property type="project" value="UniProtKB-KW"/>
</dbReference>
<comment type="similarity">
    <text evidence="1">Belongs to the ROK (NagC/XylR) family.</text>
</comment>
<keyword evidence="3" id="KW-1185">Reference proteome</keyword>
<keyword evidence="2" id="KW-0808">Transferase</keyword>
<dbReference type="Gene3D" id="3.30.420.40">
    <property type="match status" value="2"/>
</dbReference>
<dbReference type="SUPFAM" id="SSF53067">
    <property type="entry name" value="Actin-like ATPase domain"/>
    <property type="match status" value="1"/>
</dbReference>
<reference evidence="2 3" key="1">
    <citation type="journal article" date="2014" name="Genome Announc.">
        <title>Draft Genome Sequence of Paenibacillus pini JCM 16418T, Isolated from the Rhizosphere of Pine Tree.</title>
        <authorList>
            <person name="Yuki M."/>
            <person name="Oshima K."/>
            <person name="Suda W."/>
            <person name="Oshida Y."/>
            <person name="Kitamura K."/>
            <person name="Iida Y."/>
            <person name="Hattori M."/>
            <person name="Ohkuma M."/>
        </authorList>
    </citation>
    <scope>NUCLEOTIDE SEQUENCE [LARGE SCALE GENOMIC DNA]</scope>
    <source>
        <strain evidence="2 3">JCM 16418</strain>
    </source>
</reference>
<keyword evidence="2" id="KW-0418">Kinase</keyword>
<organism evidence="2 3">
    <name type="scientific">Paenibacillus pini JCM 16418</name>
    <dbReference type="NCBI Taxonomy" id="1236976"/>
    <lineage>
        <taxon>Bacteria</taxon>
        <taxon>Bacillati</taxon>
        <taxon>Bacillota</taxon>
        <taxon>Bacilli</taxon>
        <taxon>Bacillales</taxon>
        <taxon>Paenibacillaceae</taxon>
        <taxon>Paenibacillus</taxon>
    </lineage>
</organism>
<dbReference type="STRING" id="1236976.JCM16418_214"/>
<dbReference type="AlphaFoldDB" id="W7YUY6"/>
<dbReference type="PANTHER" id="PTHR18964:SF149">
    <property type="entry name" value="BIFUNCTIONAL UDP-N-ACETYLGLUCOSAMINE 2-EPIMERASE_N-ACETYLMANNOSAMINE KINASE"/>
    <property type="match status" value="1"/>
</dbReference>
<dbReference type="Proteomes" id="UP000019364">
    <property type="component" value="Unassembled WGS sequence"/>
</dbReference>